<proteinExistence type="predicted"/>
<accession>A0A0E9QX53</accession>
<reference evidence="1" key="1">
    <citation type="submission" date="2014-11" db="EMBL/GenBank/DDBJ databases">
        <authorList>
            <person name="Amaro Gonzalez C."/>
        </authorList>
    </citation>
    <scope>NUCLEOTIDE SEQUENCE</scope>
</reference>
<dbReference type="EMBL" id="GBXM01087879">
    <property type="protein sequence ID" value="JAH20698.1"/>
    <property type="molecule type" value="Transcribed_RNA"/>
</dbReference>
<evidence type="ECO:0000313" key="1">
    <source>
        <dbReference type="EMBL" id="JAH20698.1"/>
    </source>
</evidence>
<sequence>MQNSSEPIPPPGIMGKLTLTEIKMTQYAFV</sequence>
<protein>
    <submittedName>
        <fullName evidence="1">Uncharacterized protein</fullName>
    </submittedName>
</protein>
<dbReference type="AlphaFoldDB" id="A0A0E9QX53"/>
<name>A0A0E9QX53_ANGAN</name>
<reference evidence="1" key="2">
    <citation type="journal article" date="2015" name="Fish Shellfish Immunol.">
        <title>Early steps in the European eel (Anguilla anguilla)-Vibrio vulnificus interaction in the gills: Role of the RtxA13 toxin.</title>
        <authorList>
            <person name="Callol A."/>
            <person name="Pajuelo D."/>
            <person name="Ebbesson L."/>
            <person name="Teles M."/>
            <person name="MacKenzie S."/>
            <person name="Amaro C."/>
        </authorList>
    </citation>
    <scope>NUCLEOTIDE SEQUENCE</scope>
</reference>
<organism evidence="1">
    <name type="scientific">Anguilla anguilla</name>
    <name type="common">European freshwater eel</name>
    <name type="synonym">Muraena anguilla</name>
    <dbReference type="NCBI Taxonomy" id="7936"/>
    <lineage>
        <taxon>Eukaryota</taxon>
        <taxon>Metazoa</taxon>
        <taxon>Chordata</taxon>
        <taxon>Craniata</taxon>
        <taxon>Vertebrata</taxon>
        <taxon>Euteleostomi</taxon>
        <taxon>Actinopterygii</taxon>
        <taxon>Neopterygii</taxon>
        <taxon>Teleostei</taxon>
        <taxon>Anguilliformes</taxon>
        <taxon>Anguillidae</taxon>
        <taxon>Anguilla</taxon>
    </lineage>
</organism>